<evidence type="ECO:0000313" key="2">
    <source>
        <dbReference type="EMBL" id="BAE50563.1"/>
    </source>
</evidence>
<accession>Q2W6G2</accession>
<evidence type="ECO:0000256" key="1">
    <source>
        <dbReference type="SAM" id="Phobius"/>
    </source>
</evidence>
<protein>
    <submittedName>
        <fullName evidence="2">Uncharacterized protein</fullName>
    </submittedName>
</protein>
<feature type="transmembrane region" description="Helical" evidence="1">
    <location>
        <begin position="12"/>
        <end position="33"/>
    </location>
</feature>
<evidence type="ECO:0000313" key="3">
    <source>
        <dbReference type="Proteomes" id="UP000007058"/>
    </source>
</evidence>
<sequence length="119" mass="13505">MTIQIDLWQLMTALGGLLLLGLTFLFGAGKVLLGQVSKQLDARFTAIDSRFATIEATNADVQELEKAFLRWQADLPLHYVRREDYVRNQTVIEAKLDAINTQITMLLREGALHEHRPAR</sequence>
<dbReference type="KEGG" id="mag:amb1759"/>
<keyword evidence="3" id="KW-1185">Reference proteome</keyword>
<dbReference type="Proteomes" id="UP000007058">
    <property type="component" value="Chromosome"/>
</dbReference>
<gene>
    <name evidence="2" type="ordered locus">amb1759</name>
</gene>
<dbReference type="STRING" id="342108.amb1759"/>
<keyword evidence="1" id="KW-0812">Transmembrane</keyword>
<dbReference type="EMBL" id="AP007255">
    <property type="protein sequence ID" value="BAE50563.1"/>
    <property type="molecule type" value="Genomic_DNA"/>
</dbReference>
<proteinExistence type="predicted"/>
<organism evidence="2 3">
    <name type="scientific">Paramagnetospirillum magneticum (strain ATCC 700264 / AMB-1)</name>
    <name type="common">Magnetospirillum magneticum</name>
    <dbReference type="NCBI Taxonomy" id="342108"/>
    <lineage>
        <taxon>Bacteria</taxon>
        <taxon>Pseudomonadati</taxon>
        <taxon>Pseudomonadota</taxon>
        <taxon>Alphaproteobacteria</taxon>
        <taxon>Rhodospirillales</taxon>
        <taxon>Magnetospirillaceae</taxon>
        <taxon>Paramagnetospirillum</taxon>
    </lineage>
</organism>
<dbReference type="HOGENOM" id="CLU_161968_0_0_5"/>
<dbReference type="RefSeq" id="WP_011384164.1">
    <property type="nucleotide sequence ID" value="NC_007626.1"/>
</dbReference>
<dbReference type="AlphaFoldDB" id="Q2W6G2"/>
<keyword evidence="1" id="KW-1133">Transmembrane helix</keyword>
<reference evidence="2 3" key="1">
    <citation type="journal article" date="2005" name="DNA Res.">
        <title>Complete genome sequence of the facultative anaerobic magnetotactic bacterium Magnetospirillum sp. strain AMB-1.</title>
        <authorList>
            <person name="Matsunaga T."/>
            <person name="Okamura Y."/>
            <person name="Fukuda Y."/>
            <person name="Wahyudi A.T."/>
            <person name="Murase Y."/>
            <person name="Takeyama H."/>
        </authorList>
    </citation>
    <scope>NUCLEOTIDE SEQUENCE [LARGE SCALE GENOMIC DNA]</scope>
    <source>
        <strain evidence="3">ATCC 700264 / AMB-1</strain>
    </source>
</reference>
<dbReference type="OrthoDB" id="5689128at2"/>
<keyword evidence="1" id="KW-0472">Membrane</keyword>
<name>Q2W6G2_PARM1</name>